<evidence type="ECO:0000259" key="4">
    <source>
        <dbReference type="PROSITE" id="PS51379"/>
    </source>
</evidence>
<dbReference type="Proteomes" id="UP000037267">
    <property type="component" value="Unassembled WGS sequence"/>
</dbReference>
<dbReference type="EMBL" id="LGSS01000001">
    <property type="protein sequence ID" value="KNF09882.1"/>
    <property type="molecule type" value="Genomic_DNA"/>
</dbReference>
<gene>
    <name evidence="5" type="ORF">CLPU_1c00470</name>
</gene>
<keyword evidence="3" id="KW-0411">Iron-sulfur</keyword>
<dbReference type="InterPro" id="IPR036812">
    <property type="entry name" value="NAD(P)_OxRdtase_dom_sf"/>
</dbReference>
<evidence type="ECO:0000313" key="6">
    <source>
        <dbReference type="Proteomes" id="UP000037267"/>
    </source>
</evidence>
<dbReference type="GO" id="GO:0051536">
    <property type="term" value="F:iron-sulfur cluster binding"/>
    <property type="evidence" value="ECO:0007669"/>
    <property type="project" value="UniProtKB-KW"/>
</dbReference>
<dbReference type="InterPro" id="IPR017896">
    <property type="entry name" value="4Fe4S_Fe-S-bd"/>
</dbReference>
<feature type="domain" description="4Fe-4S ferredoxin-type" evidence="4">
    <location>
        <begin position="261"/>
        <end position="287"/>
    </location>
</feature>
<evidence type="ECO:0000256" key="3">
    <source>
        <dbReference type="ARBA" id="ARBA00023014"/>
    </source>
</evidence>
<keyword evidence="1" id="KW-0479">Metal-binding</keyword>
<dbReference type="PANTHER" id="PTHR43312">
    <property type="entry name" value="D-THREO-ALDOSE 1-DEHYDROGENASE"/>
    <property type="match status" value="1"/>
</dbReference>
<dbReference type="GO" id="GO:0046872">
    <property type="term" value="F:metal ion binding"/>
    <property type="evidence" value="ECO:0007669"/>
    <property type="project" value="UniProtKB-KW"/>
</dbReference>
<feature type="domain" description="4Fe-4S ferredoxin-type" evidence="4">
    <location>
        <begin position="289"/>
        <end position="316"/>
    </location>
</feature>
<proteinExistence type="predicted"/>
<dbReference type="GO" id="GO:0016491">
    <property type="term" value="F:oxidoreductase activity"/>
    <property type="evidence" value="ECO:0007669"/>
    <property type="project" value="InterPro"/>
</dbReference>
<dbReference type="CDD" id="cd19100">
    <property type="entry name" value="AKR_unchar"/>
    <property type="match status" value="1"/>
</dbReference>
<name>A0A0L0WEH5_GOTPU</name>
<keyword evidence="2" id="KW-0408">Iron</keyword>
<dbReference type="InterPro" id="IPR020471">
    <property type="entry name" value="AKR"/>
</dbReference>
<dbReference type="InterPro" id="IPR017900">
    <property type="entry name" value="4Fe4S_Fe_S_CS"/>
</dbReference>
<organism evidence="5 6">
    <name type="scientific">Gottschalkia purinilytica</name>
    <name type="common">Clostridium purinilyticum</name>
    <dbReference type="NCBI Taxonomy" id="1503"/>
    <lineage>
        <taxon>Bacteria</taxon>
        <taxon>Bacillati</taxon>
        <taxon>Bacillota</taxon>
        <taxon>Tissierellia</taxon>
        <taxon>Tissierellales</taxon>
        <taxon>Gottschalkiaceae</taxon>
        <taxon>Gottschalkia</taxon>
    </lineage>
</organism>
<dbReference type="SUPFAM" id="SSF51430">
    <property type="entry name" value="NAD(P)-linked oxidoreductase"/>
    <property type="match status" value="1"/>
</dbReference>
<dbReference type="InterPro" id="IPR053135">
    <property type="entry name" value="AKR2_Oxidoreductase"/>
</dbReference>
<dbReference type="Gene3D" id="3.30.70.20">
    <property type="match status" value="1"/>
</dbReference>
<accession>A0A0L0WEH5</accession>
<dbReference type="Gene3D" id="3.20.20.100">
    <property type="entry name" value="NADP-dependent oxidoreductase domain"/>
    <property type="match status" value="1"/>
</dbReference>
<dbReference type="Pfam" id="PF00248">
    <property type="entry name" value="Aldo_ket_red"/>
    <property type="match status" value="1"/>
</dbReference>
<evidence type="ECO:0000313" key="5">
    <source>
        <dbReference type="EMBL" id="KNF09882.1"/>
    </source>
</evidence>
<evidence type="ECO:0000256" key="1">
    <source>
        <dbReference type="ARBA" id="ARBA00022723"/>
    </source>
</evidence>
<dbReference type="PROSITE" id="PS51379">
    <property type="entry name" value="4FE4S_FER_2"/>
    <property type="match status" value="2"/>
</dbReference>
<dbReference type="PATRIC" id="fig|1503.3.peg.914"/>
<dbReference type="PROSITE" id="PS00198">
    <property type="entry name" value="4FE4S_FER_1"/>
    <property type="match status" value="1"/>
</dbReference>
<protein>
    <submittedName>
        <fullName evidence="5">Aldo/keto reductase</fullName>
    </submittedName>
</protein>
<dbReference type="PRINTS" id="PR00069">
    <property type="entry name" value="ALDKETRDTASE"/>
</dbReference>
<dbReference type="STRING" id="1503.CLPU_1c00470"/>
<keyword evidence="6" id="KW-1185">Reference proteome</keyword>
<dbReference type="InterPro" id="IPR023210">
    <property type="entry name" value="NADP_OxRdtase_dom"/>
</dbReference>
<reference evidence="6" key="1">
    <citation type="submission" date="2015-07" db="EMBL/GenBank/DDBJ databases">
        <title>Draft genome sequence of the purine-degrading Gottschalkia purinilyticum DSM 1384 (formerly Clostridium purinilyticum).</title>
        <authorList>
            <person name="Poehlein A."/>
            <person name="Schiel-Bengelsdorf B."/>
            <person name="Bengelsdorf F.R."/>
            <person name="Daniel R."/>
            <person name="Duerre P."/>
        </authorList>
    </citation>
    <scope>NUCLEOTIDE SEQUENCE [LARGE SCALE GENOMIC DNA]</scope>
    <source>
        <strain evidence="6">DSM 1384</strain>
    </source>
</reference>
<sequence>MEYTLLGKTGIKVSKLCFGSLTMGPLQANLSINEGANLIKYAFDNGVNFLDTAEIYDNYLYIREALKDIRRDEFVIATKSYSYSKETAERSLAKALEEIGTDYIDLFLLHEQESEHTIRGHYEAIEYFLKAKEKGIIRDIGISTHRVEGVIAFNKYDELSVIHPIINKIGIGIQDGNVEDMLDAIEKSHKLGKGIYGMKPLGGGHLIKSVEEAFNFVRDIPYIHSIAIGMQSPEEIDANINLINYGYIPKNIKEKIIKKDRKLQIADWCIGCKACMNTCKHGGIEMVADKATPIKDKCVLCGYCAPKCPEFCIKVI</sequence>
<dbReference type="AlphaFoldDB" id="A0A0L0WEH5"/>
<dbReference type="OrthoDB" id="9804603at2"/>
<dbReference type="SUPFAM" id="SSF54862">
    <property type="entry name" value="4Fe-4S ferredoxins"/>
    <property type="match status" value="1"/>
</dbReference>
<dbReference type="PANTHER" id="PTHR43312:SF1">
    <property type="entry name" value="NADP-DEPENDENT OXIDOREDUCTASE DOMAIN-CONTAINING PROTEIN"/>
    <property type="match status" value="1"/>
</dbReference>
<dbReference type="RefSeq" id="WP_050353627.1">
    <property type="nucleotide sequence ID" value="NZ_LGSS01000001.1"/>
</dbReference>
<comment type="caution">
    <text evidence="5">The sequence shown here is derived from an EMBL/GenBank/DDBJ whole genome shotgun (WGS) entry which is preliminary data.</text>
</comment>
<evidence type="ECO:0000256" key="2">
    <source>
        <dbReference type="ARBA" id="ARBA00023004"/>
    </source>
</evidence>